<protein>
    <submittedName>
        <fullName evidence="1">Uncharacterized protein</fullName>
    </submittedName>
</protein>
<dbReference type="EMBL" id="CAJRAF010000002">
    <property type="protein sequence ID" value="CAG5007073.1"/>
    <property type="molecule type" value="Genomic_DNA"/>
</dbReference>
<dbReference type="AlphaFoldDB" id="A0A916N757"/>
<proteinExistence type="predicted"/>
<evidence type="ECO:0000313" key="1">
    <source>
        <dbReference type="EMBL" id="CAG5007073.1"/>
    </source>
</evidence>
<gene>
    <name evidence="1" type="ORF">DYBT9275_03958</name>
</gene>
<accession>A0A916N757</accession>
<dbReference type="Proteomes" id="UP000680038">
    <property type="component" value="Unassembled WGS sequence"/>
</dbReference>
<comment type="caution">
    <text evidence="1">The sequence shown here is derived from an EMBL/GenBank/DDBJ whole genome shotgun (WGS) entry which is preliminary data.</text>
</comment>
<reference evidence="1" key="1">
    <citation type="submission" date="2021-04" db="EMBL/GenBank/DDBJ databases">
        <authorList>
            <person name="Rodrigo-Torres L."/>
            <person name="Arahal R. D."/>
            <person name="Lucena T."/>
        </authorList>
    </citation>
    <scope>NUCLEOTIDE SEQUENCE</scope>
    <source>
        <strain evidence="1">CECT 9275</strain>
    </source>
</reference>
<organism evidence="1 2">
    <name type="scientific">Dyadobacter helix</name>
    <dbReference type="NCBI Taxonomy" id="2822344"/>
    <lineage>
        <taxon>Bacteria</taxon>
        <taxon>Pseudomonadati</taxon>
        <taxon>Bacteroidota</taxon>
        <taxon>Cytophagia</taxon>
        <taxon>Cytophagales</taxon>
        <taxon>Spirosomataceae</taxon>
        <taxon>Dyadobacter</taxon>
    </lineage>
</organism>
<name>A0A916N757_9BACT</name>
<sequence>MLGILLTFFQSCENSKTEPLDTYAYYPLEIGRYQIYEVQETVYSSGQKDPVVTTWQEKDEVDRIASSGDNVTTYVVTRYKRNSADSYWLKFKEYTVTKSPDKILTSIDNQTVFSLAFPADSKVKWNGNLYNDGDARNYTYQNIGKPLQLGDLRYNHTLTVLERKDTSIIDRYVGIKTYALATGLILDEQTAFQYCQDDDCIGMDIIESGTYRVKKILETGIAE</sequence>
<keyword evidence="2" id="KW-1185">Reference proteome</keyword>
<evidence type="ECO:0000313" key="2">
    <source>
        <dbReference type="Proteomes" id="UP000680038"/>
    </source>
</evidence>